<evidence type="ECO:0000256" key="9">
    <source>
        <dbReference type="RuleBase" id="RU003612"/>
    </source>
</evidence>
<comment type="similarity">
    <text evidence="8 9">Belongs to the ZipA family.</text>
</comment>
<evidence type="ECO:0000256" key="2">
    <source>
        <dbReference type="ARBA" id="ARBA00022519"/>
    </source>
</evidence>
<organism evidence="12 13">
    <name type="scientific">Pleionea litopenaei</name>
    <dbReference type="NCBI Taxonomy" id="3070815"/>
    <lineage>
        <taxon>Bacteria</taxon>
        <taxon>Pseudomonadati</taxon>
        <taxon>Pseudomonadota</taxon>
        <taxon>Gammaproteobacteria</taxon>
        <taxon>Oceanospirillales</taxon>
        <taxon>Pleioneaceae</taxon>
        <taxon>Pleionea</taxon>
    </lineage>
</organism>
<keyword evidence="3 8" id="KW-0132">Cell division</keyword>
<dbReference type="RefSeq" id="WP_309202938.1">
    <property type="nucleotide sequence ID" value="NZ_CP133548.1"/>
</dbReference>
<keyword evidence="6 8" id="KW-0472">Membrane</keyword>
<dbReference type="GO" id="GO:0032153">
    <property type="term" value="C:cell division site"/>
    <property type="evidence" value="ECO:0007669"/>
    <property type="project" value="UniProtKB-UniRule"/>
</dbReference>
<evidence type="ECO:0000313" key="13">
    <source>
        <dbReference type="Proteomes" id="UP001239782"/>
    </source>
</evidence>
<evidence type="ECO:0000256" key="3">
    <source>
        <dbReference type="ARBA" id="ARBA00022618"/>
    </source>
</evidence>
<comment type="subcellular location">
    <subcellularLocation>
        <location evidence="8">Cell inner membrane</location>
        <topology evidence="8">Single-pass type I membrane protein</topology>
    </subcellularLocation>
    <text evidence="8">Localizes to the Z ring in an FtsZ-dependent manner.</text>
</comment>
<dbReference type="EMBL" id="CP133548">
    <property type="protein sequence ID" value="WMS87784.1"/>
    <property type="molecule type" value="Genomic_DNA"/>
</dbReference>
<keyword evidence="1 8" id="KW-1003">Cell membrane</keyword>
<dbReference type="AlphaFoldDB" id="A0AA51RUL0"/>
<evidence type="ECO:0000313" key="12">
    <source>
        <dbReference type="EMBL" id="WMS87784.1"/>
    </source>
</evidence>
<keyword evidence="5 8" id="KW-1133">Transmembrane helix</keyword>
<reference evidence="12 13" key="1">
    <citation type="submission" date="2023-08" db="EMBL/GenBank/DDBJ databases">
        <title>Pleionea litopenaei sp. nov., isolated from stomach of juvenile Litopenaeus vannamei.</title>
        <authorList>
            <person name="Rho A.M."/>
            <person name="Hwang C.Y."/>
        </authorList>
    </citation>
    <scope>NUCLEOTIDE SEQUENCE [LARGE SCALE GENOMIC DNA]</scope>
    <source>
        <strain evidence="12 13">HL-JVS1</strain>
    </source>
</reference>
<dbReference type="Gene3D" id="3.30.1400.10">
    <property type="entry name" value="ZipA, C-terminal FtsZ-binding domain"/>
    <property type="match status" value="1"/>
</dbReference>
<keyword evidence="4 8" id="KW-0812">Transmembrane</keyword>
<gene>
    <name evidence="8 12" type="primary">zipA</name>
    <name evidence="12" type="ORF">Q9312_02390</name>
</gene>
<comment type="function">
    <text evidence="8 9">Essential cell division protein that stabilizes the FtsZ protofilaments by cross-linking them and that serves as a cytoplasmic membrane anchor for the Z ring. Also required for the recruitment to the septal ring of downstream cell division proteins.</text>
</comment>
<dbReference type="InterPro" id="IPR036765">
    <property type="entry name" value="ZipA_FtsZ-bd_C_sf"/>
</dbReference>
<evidence type="ECO:0000256" key="6">
    <source>
        <dbReference type="ARBA" id="ARBA00023136"/>
    </source>
</evidence>
<dbReference type="Proteomes" id="UP001239782">
    <property type="component" value="Chromosome"/>
</dbReference>
<evidence type="ECO:0000259" key="11">
    <source>
        <dbReference type="SMART" id="SM00771"/>
    </source>
</evidence>
<accession>A0AA51RUL0</accession>
<keyword evidence="2 8" id="KW-0997">Cell inner membrane</keyword>
<protein>
    <recommendedName>
        <fullName evidence="8 9">Cell division protein ZipA</fullName>
    </recommendedName>
</protein>
<evidence type="ECO:0000256" key="7">
    <source>
        <dbReference type="ARBA" id="ARBA00023306"/>
    </source>
</evidence>
<dbReference type="SUPFAM" id="SSF64383">
    <property type="entry name" value="Cell-division protein ZipA, C-terminal domain"/>
    <property type="match status" value="1"/>
</dbReference>
<evidence type="ECO:0000256" key="10">
    <source>
        <dbReference type="SAM" id="MobiDB-lite"/>
    </source>
</evidence>
<dbReference type="PANTHER" id="PTHR38685">
    <property type="entry name" value="CELL DIVISION PROTEIN ZIPA"/>
    <property type="match status" value="1"/>
</dbReference>
<feature type="domain" description="ZipA C-terminal FtsZ-binding" evidence="11">
    <location>
        <begin position="127"/>
        <end position="255"/>
    </location>
</feature>
<feature type="transmembrane region" description="Helical" evidence="8">
    <location>
        <begin position="6"/>
        <end position="25"/>
    </location>
</feature>
<dbReference type="SMART" id="SM00771">
    <property type="entry name" value="ZipA_C"/>
    <property type="match status" value="1"/>
</dbReference>
<feature type="compositionally biased region" description="Basic and acidic residues" evidence="10">
    <location>
        <begin position="41"/>
        <end position="50"/>
    </location>
</feature>
<dbReference type="HAMAP" id="MF_00509">
    <property type="entry name" value="ZipA"/>
    <property type="match status" value="1"/>
</dbReference>
<dbReference type="InterPro" id="IPR011919">
    <property type="entry name" value="Cell_div_ZipA"/>
</dbReference>
<keyword evidence="7 8" id="KW-0131">Cell cycle</keyword>
<sequence>MEWQLRIILGIIGAIIIGLVAFDGLRRNRRKKGKTTPLPKIDPEQRDREGFDFTGVGEARVISSDPSLAETVRYEQGMPEKDLSKGQMTASGDDDLHITASRDESFQAEEPLTIDRDEELYPDSDEPELIFSLTLVNEEAFNGQELLSALVENGCRFGEMNIFHRFKSAKEPKQKLFSIANAFNPGVFDLDTMPNEAFKGISFFMGVPGGTEPEFAYKTMVETARQLKNSIGGKLMDSSRSVFTDQTYHHELEKINDYKRRKLAKA</sequence>
<feature type="region of interest" description="Disordered" evidence="10">
    <location>
        <begin position="30"/>
        <end position="50"/>
    </location>
</feature>
<evidence type="ECO:0000256" key="4">
    <source>
        <dbReference type="ARBA" id="ARBA00022692"/>
    </source>
</evidence>
<comment type="subunit">
    <text evidence="8">Interacts with FtsZ via their C-terminal domains.</text>
</comment>
<evidence type="ECO:0000256" key="8">
    <source>
        <dbReference type="HAMAP-Rule" id="MF_00509"/>
    </source>
</evidence>
<dbReference type="Pfam" id="PF04354">
    <property type="entry name" value="ZipA_C"/>
    <property type="match status" value="1"/>
</dbReference>
<dbReference type="NCBIfam" id="TIGR02205">
    <property type="entry name" value="septum_zipA"/>
    <property type="match status" value="1"/>
</dbReference>
<proteinExistence type="inferred from homology"/>
<dbReference type="PANTHER" id="PTHR38685:SF1">
    <property type="entry name" value="CELL DIVISION PROTEIN ZIPA"/>
    <property type="match status" value="1"/>
</dbReference>
<evidence type="ECO:0000256" key="5">
    <source>
        <dbReference type="ARBA" id="ARBA00022989"/>
    </source>
</evidence>
<dbReference type="GO" id="GO:0043093">
    <property type="term" value="P:FtsZ-dependent cytokinesis"/>
    <property type="evidence" value="ECO:0007669"/>
    <property type="project" value="UniProtKB-UniRule"/>
</dbReference>
<dbReference type="InterPro" id="IPR007449">
    <property type="entry name" value="ZipA_FtsZ-bd_C"/>
</dbReference>
<dbReference type="KEGG" id="plei:Q9312_02390"/>
<keyword evidence="13" id="KW-1185">Reference proteome</keyword>
<dbReference type="GO" id="GO:0005886">
    <property type="term" value="C:plasma membrane"/>
    <property type="evidence" value="ECO:0007669"/>
    <property type="project" value="UniProtKB-SubCell"/>
</dbReference>
<name>A0AA51RUL0_9GAMM</name>
<dbReference type="GO" id="GO:0000917">
    <property type="term" value="P:division septum assembly"/>
    <property type="evidence" value="ECO:0007669"/>
    <property type="project" value="TreeGrafter"/>
</dbReference>
<evidence type="ECO:0000256" key="1">
    <source>
        <dbReference type="ARBA" id="ARBA00022475"/>
    </source>
</evidence>